<protein>
    <submittedName>
        <fullName evidence="1">Uncharacterized protein</fullName>
    </submittedName>
</protein>
<reference evidence="1 2" key="1">
    <citation type="submission" date="2019-07" db="EMBL/GenBank/DDBJ databases">
        <title>Complete Genome Sequence of Leptotrichia goodfellowii Strain JCM 16774.</title>
        <authorList>
            <person name="Watanabe S."/>
            <person name="Cui L."/>
        </authorList>
    </citation>
    <scope>NUCLEOTIDE SEQUENCE [LARGE SCALE GENOMIC DNA]</scope>
    <source>
        <strain evidence="1 2">JCM16774</strain>
    </source>
</reference>
<sequence length="170" mass="19833">MLIIKKLADKYGMKTVTEKSRKYRFGLSLLENMMDNIIFIAYGIVDGYYVSVSKEEVKKQITLKINIDNETDKSELRKLFNSLKERKYVTEIKIEKSYIQIILDKREMKGKNGELEITQEIIDEITDYLKKHNFGSKCAYTGKDDGEIAFVNIKSAYNTLNGNYKIKRMV</sequence>
<dbReference type="KEGG" id="lgo:JCM16774_2207"/>
<evidence type="ECO:0000313" key="1">
    <source>
        <dbReference type="EMBL" id="BBM37248.1"/>
    </source>
</evidence>
<dbReference type="RefSeq" id="WP_026738313.1">
    <property type="nucleotide sequence ID" value="NZ_AP019822.1"/>
</dbReference>
<dbReference type="EMBL" id="AP019822">
    <property type="protein sequence ID" value="BBM37248.1"/>
    <property type="molecule type" value="Genomic_DNA"/>
</dbReference>
<accession>A0A510JD77</accession>
<name>A0A510JD77_9FUSO</name>
<organism evidence="1 2">
    <name type="scientific">Pseudoleptotrichia goodfellowii</name>
    <dbReference type="NCBI Taxonomy" id="157692"/>
    <lineage>
        <taxon>Bacteria</taxon>
        <taxon>Fusobacteriati</taxon>
        <taxon>Fusobacteriota</taxon>
        <taxon>Fusobacteriia</taxon>
        <taxon>Fusobacteriales</taxon>
        <taxon>Leptotrichiaceae</taxon>
        <taxon>Pseudoleptotrichia</taxon>
    </lineage>
</organism>
<dbReference type="Proteomes" id="UP000321606">
    <property type="component" value="Chromosome"/>
</dbReference>
<proteinExistence type="predicted"/>
<dbReference type="AlphaFoldDB" id="A0A510JD77"/>
<dbReference type="STRING" id="714315.GCA_000516535_02202"/>
<evidence type="ECO:0000313" key="2">
    <source>
        <dbReference type="Proteomes" id="UP000321606"/>
    </source>
</evidence>
<gene>
    <name evidence="1" type="ORF">JCM16774_2207</name>
</gene>